<accession>A0ABD2INK9</accession>
<dbReference type="EMBL" id="JBICCN010000286">
    <property type="protein sequence ID" value="KAL3080776.1"/>
    <property type="molecule type" value="Genomic_DNA"/>
</dbReference>
<organism evidence="5 6">
    <name type="scientific">Heterodera schachtii</name>
    <name type="common">Sugarbeet cyst nematode worm</name>
    <name type="synonym">Tylenchus schachtii</name>
    <dbReference type="NCBI Taxonomy" id="97005"/>
    <lineage>
        <taxon>Eukaryota</taxon>
        <taxon>Metazoa</taxon>
        <taxon>Ecdysozoa</taxon>
        <taxon>Nematoda</taxon>
        <taxon>Chromadorea</taxon>
        <taxon>Rhabditida</taxon>
        <taxon>Tylenchina</taxon>
        <taxon>Tylenchomorpha</taxon>
        <taxon>Tylenchoidea</taxon>
        <taxon>Heteroderidae</taxon>
        <taxon>Heteroderinae</taxon>
        <taxon>Heterodera</taxon>
    </lineage>
</organism>
<dbReference type="InterPro" id="IPR001611">
    <property type="entry name" value="Leu-rich_rpt"/>
</dbReference>
<dbReference type="SMART" id="SM00369">
    <property type="entry name" value="LRR_TYP"/>
    <property type="match status" value="11"/>
</dbReference>
<comment type="caution">
    <text evidence="5">The sequence shown here is derived from an EMBL/GenBank/DDBJ whole genome shotgun (WGS) entry which is preliminary data.</text>
</comment>
<evidence type="ECO:0000313" key="6">
    <source>
        <dbReference type="Proteomes" id="UP001620645"/>
    </source>
</evidence>
<evidence type="ECO:0000256" key="1">
    <source>
        <dbReference type="ARBA" id="ARBA00022614"/>
    </source>
</evidence>
<dbReference type="PANTHER" id="PTHR24373:SF275">
    <property type="entry name" value="TIR DOMAIN-CONTAINING PROTEIN"/>
    <property type="match status" value="1"/>
</dbReference>
<dbReference type="InterPro" id="IPR032675">
    <property type="entry name" value="LRR_dom_sf"/>
</dbReference>
<feature type="compositionally biased region" description="Basic and acidic residues" evidence="4">
    <location>
        <begin position="697"/>
        <end position="723"/>
    </location>
</feature>
<keyword evidence="3" id="KW-0677">Repeat</keyword>
<gene>
    <name evidence="5" type="ORF">niasHS_014881</name>
</gene>
<evidence type="ECO:0000256" key="4">
    <source>
        <dbReference type="SAM" id="MobiDB-lite"/>
    </source>
</evidence>
<dbReference type="FunFam" id="3.80.10.10:FF:001164">
    <property type="entry name" value="GH01279p"/>
    <property type="match status" value="1"/>
</dbReference>
<evidence type="ECO:0000313" key="5">
    <source>
        <dbReference type="EMBL" id="KAL3080776.1"/>
    </source>
</evidence>
<dbReference type="Pfam" id="PF00560">
    <property type="entry name" value="LRR_1"/>
    <property type="match status" value="1"/>
</dbReference>
<dbReference type="InterPro" id="IPR050328">
    <property type="entry name" value="Dev_Immune_Receptor"/>
</dbReference>
<protein>
    <submittedName>
        <fullName evidence="5">Uncharacterized protein</fullName>
    </submittedName>
</protein>
<keyword evidence="2" id="KW-0732">Signal</keyword>
<dbReference type="PANTHER" id="PTHR24373">
    <property type="entry name" value="SLIT RELATED LEUCINE-RICH REPEAT NEURONAL PROTEIN"/>
    <property type="match status" value="1"/>
</dbReference>
<dbReference type="SUPFAM" id="SSF52058">
    <property type="entry name" value="L domain-like"/>
    <property type="match status" value="1"/>
</dbReference>
<sequence length="723" mass="79626">MGDCFAIRHIQRMAKSYLRPPFGKCLSVLFVVMGTAYGISYCPPMMRNQTACTCEEYVDGAIVKCNGSKGPVVVESLKKLDVDLRELALENANIIEIGPKAFAGMRIKKLILDNNKIKTIQKNAFRGLDSVLQELSIASNRLTEVPTAALEGLRALNSLNLRCNRIGNLSNAAFLNTPSLIEVQLECNKICAISDGAFREVKETLQNVILDNNCLEQVPGGALEEMNALISLHMKHNQIEQLDDGHLRNLSSLSLLTLTGNKISQISPNFAQNTPNLRYIYLGDNKLERIDPSSIKQFSAAEIIDLSFNNLAEISAELFNGMENLQHLNLESNAIKGVAAGAFATTPLLLLWLPHNCLDSVSPNMFQGAPFLKQVSLAHNNIRTVQPFSFAHLANLHTLDLSHNKIQSIQPSSIMGSDFLTVRVQENPLVCTQDGFHVMNGREAINLTTEANLICKTNYGNEVEDKCPRKSESVPWKGCCEGTAQRMTITVQPATETTTTTTTLVEEQTQRTVPTIGGQQPISPMGTVVPSSATVASDDRTVEATITSMAPTDEPITKAKQLNMERFYRLSKRPEQAQVKHHNSRRMFPHQQNGTVDRNVGEAEKGERKRLPPHVAALINGEGGGATTALPKRKQKRPKQQRGEGDAALMSGRSAETERMAKQMLTTDIRKNSLPSPAFADSLEAKMAKRPLQENGEFSRDEEAAHVEVEEKKPSQKEVVAKQ</sequence>
<feature type="compositionally biased region" description="Basic and acidic residues" evidence="4">
    <location>
        <begin position="599"/>
        <end position="610"/>
    </location>
</feature>
<name>A0ABD2INK9_HETSC</name>
<dbReference type="InterPro" id="IPR003591">
    <property type="entry name" value="Leu-rich_rpt_typical-subtyp"/>
</dbReference>
<dbReference type="AlphaFoldDB" id="A0ABD2INK9"/>
<proteinExistence type="predicted"/>
<dbReference type="Gene3D" id="3.80.10.10">
    <property type="entry name" value="Ribonuclease Inhibitor"/>
    <property type="match status" value="3"/>
</dbReference>
<keyword evidence="6" id="KW-1185">Reference proteome</keyword>
<feature type="compositionally biased region" description="Basic residues" evidence="4">
    <location>
        <begin position="631"/>
        <end position="640"/>
    </location>
</feature>
<dbReference type="Pfam" id="PF13855">
    <property type="entry name" value="LRR_8"/>
    <property type="match status" value="5"/>
</dbReference>
<reference evidence="5 6" key="1">
    <citation type="submission" date="2024-10" db="EMBL/GenBank/DDBJ databases">
        <authorList>
            <person name="Kim D."/>
        </authorList>
    </citation>
    <scope>NUCLEOTIDE SEQUENCE [LARGE SCALE GENOMIC DNA]</scope>
    <source>
        <strain evidence="5">Taebaek</strain>
    </source>
</reference>
<feature type="region of interest" description="Disordered" evidence="4">
    <location>
        <begin position="510"/>
        <end position="534"/>
    </location>
</feature>
<dbReference type="PROSITE" id="PS51450">
    <property type="entry name" value="LRR"/>
    <property type="match status" value="2"/>
</dbReference>
<feature type="region of interest" description="Disordered" evidence="4">
    <location>
        <begin position="573"/>
        <end position="723"/>
    </location>
</feature>
<feature type="compositionally biased region" description="Basic residues" evidence="4">
    <location>
        <begin position="579"/>
        <end position="588"/>
    </location>
</feature>
<keyword evidence="1" id="KW-0433">Leucine-rich repeat</keyword>
<evidence type="ECO:0000256" key="3">
    <source>
        <dbReference type="ARBA" id="ARBA00022737"/>
    </source>
</evidence>
<dbReference type="Proteomes" id="UP001620645">
    <property type="component" value="Unassembled WGS sequence"/>
</dbReference>
<evidence type="ECO:0000256" key="2">
    <source>
        <dbReference type="ARBA" id="ARBA00022729"/>
    </source>
</evidence>